<proteinExistence type="inferred from homology"/>
<name>A0A6D2L3B4_9BRAS</name>
<evidence type="ECO:0000256" key="1">
    <source>
        <dbReference type="ARBA" id="ARBA00025793"/>
    </source>
</evidence>
<protein>
    <recommendedName>
        <fullName evidence="2">Formin-like protein</fullName>
    </recommendedName>
</protein>
<dbReference type="GO" id="GO:0045010">
    <property type="term" value="P:actin nucleation"/>
    <property type="evidence" value="ECO:0007669"/>
    <property type="project" value="InterPro"/>
</dbReference>
<dbReference type="InterPro" id="IPR042201">
    <property type="entry name" value="FH2_Formin_sf"/>
</dbReference>
<dbReference type="Proteomes" id="UP000467841">
    <property type="component" value="Unassembled WGS sequence"/>
</dbReference>
<organism evidence="7 8">
    <name type="scientific">Microthlaspi erraticum</name>
    <dbReference type="NCBI Taxonomy" id="1685480"/>
    <lineage>
        <taxon>Eukaryota</taxon>
        <taxon>Viridiplantae</taxon>
        <taxon>Streptophyta</taxon>
        <taxon>Embryophyta</taxon>
        <taxon>Tracheophyta</taxon>
        <taxon>Spermatophyta</taxon>
        <taxon>Magnoliopsida</taxon>
        <taxon>eudicotyledons</taxon>
        <taxon>Gunneridae</taxon>
        <taxon>Pentapetalae</taxon>
        <taxon>rosids</taxon>
        <taxon>malvids</taxon>
        <taxon>Brassicales</taxon>
        <taxon>Brassicaceae</taxon>
        <taxon>Coluteocarpeae</taxon>
        <taxon>Microthlaspi</taxon>
    </lineage>
</organism>
<keyword evidence="4" id="KW-0812">Transmembrane</keyword>
<dbReference type="SMART" id="SM00498">
    <property type="entry name" value="FH2"/>
    <property type="match status" value="1"/>
</dbReference>
<comment type="similarity">
    <text evidence="1">Belongs to the formin-like family. Class-I subfamily.</text>
</comment>
<feature type="transmembrane region" description="Helical" evidence="4">
    <location>
        <begin position="125"/>
        <end position="147"/>
    </location>
</feature>
<evidence type="ECO:0000256" key="3">
    <source>
        <dbReference type="SAM" id="MobiDB-lite"/>
    </source>
</evidence>
<dbReference type="PANTHER" id="PTHR23213:SF352">
    <property type="entry name" value="FORMIN-LIKE PROTEIN 9"/>
    <property type="match status" value="1"/>
</dbReference>
<feature type="domain" description="FH2" evidence="6">
    <location>
        <begin position="445"/>
        <end position="839"/>
    </location>
</feature>
<dbReference type="SUPFAM" id="SSF101447">
    <property type="entry name" value="Formin homology 2 domain (FH2 domain)"/>
    <property type="match status" value="1"/>
</dbReference>
<reference evidence="7" key="1">
    <citation type="submission" date="2020-01" db="EMBL/GenBank/DDBJ databases">
        <authorList>
            <person name="Mishra B."/>
        </authorList>
    </citation>
    <scope>NUCLEOTIDE SEQUENCE [LARGE SCALE GENOMIC DNA]</scope>
</reference>
<evidence type="ECO:0000313" key="7">
    <source>
        <dbReference type="EMBL" id="CAA7058934.1"/>
    </source>
</evidence>
<feature type="compositionally biased region" description="Low complexity" evidence="3">
    <location>
        <begin position="273"/>
        <end position="288"/>
    </location>
</feature>
<evidence type="ECO:0000256" key="5">
    <source>
        <dbReference type="SAM" id="SignalP"/>
    </source>
</evidence>
<sequence>MQIFCWSSIFLLLSCALSSPLSCASAAPTLVRRHLYDDAEALPTPIDGEALPPPIDGEALPPPNDGEALPSPISPISPPFFPLDSSAPPPPSPPTFASFPTFPANISALVLPRSPKPHSTSPSHLVPAISAVLVVATAIGIALFLYCRRKGENRHFKYSTSGSTSSHHDYDEQPRHITNNFSVAATTSTSEVIYIGADEPDRVITSFVKPESPEIRPLPPLPLRSFQHNYEADFLSDGEEEDEFFSPLASLAGSEHSSPSRSRFEPEGHYRTSSCSSSASGWVSPARSFSITMSPPMNSTVPQRSNHRFSDSSSDQNLQSPSPERLRVRKNNGNESSSLRMFSFWNQNLGFPRISSASTSPDRGFNIRTPLSSLYSSVSNSPDGLFRKFLDSSPPIWNDFSRNVKSVLLSSDSLSSRRDYVINVGQSSSRYLNQAAAPPPPTRPPPLVPPPQSFVVQNDVKKPSFSELPPKQPHWDKLRQGSFELNKEIVETLFMSNSTDPNIKQRGLSCDLPIQNQESKVLDPRKAQKIDTLLQLLTLTTKDVCHALLVGDHDALGAELLECLSRLAPSREEEKKLKRYSDVIKLGPAERFLEELLHVPLVFKRVDALLSVANFHSKIEHLKRSFGVVQAASKELRNSRMFSILLEAILKTGNKMSVRTHRFGDAHAFKLDTLFKLAEVKGLDGRNSLLHFVVQEMIKSEGAAKALGCIRNLNSELANVKESAEVEFGVLRSDVSRLYQGIKNIEELLLRSESSGSSGDKKWMEFRERMTRFLKTAGEEIQAIKTQEISTLSALEKVTEHFHGDSYKEGHTLRSFMVVRDFLSILDKVCNEMGDRFSS</sequence>
<feature type="signal peptide" evidence="5">
    <location>
        <begin position="1"/>
        <end position="26"/>
    </location>
</feature>
<keyword evidence="5" id="KW-0732">Signal</keyword>
<evidence type="ECO:0000259" key="6">
    <source>
        <dbReference type="PROSITE" id="PS51444"/>
    </source>
</evidence>
<dbReference type="PANTHER" id="PTHR23213">
    <property type="entry name" value="FORMIN-RELATED"/>
    <property type="match status" value="1"/>
</dbReference>
<comment type="caution">
    <text evidence="7">The sequence shown here is derived from an EMBL/GenBank/DDBJ whole genome shotgun (WGS) entry which is preliminary data.</text>
</comment>
<gene>
    <name evidence="7" type="ORF">MERR_LOCUS46170</name>
</gene>
<dbReference type="OrthoDB" id="1668162at2759"/>
<feature type="region of interest" description="Disordered" evidence="3">
    <location>
        <begin position="43"/>
        <end position="71"/>
    </location>
</feature>
<dbReference type="EMBL" id="CACVBM020001740">
    <property type="protein sequence ID" value="CAA7058934.1"/>
    <property type="molecule type" value="Genomic_DNA"/>
</dbReference>
<dbReference type="AlphaFoldDB" id="A0A6D2L3B4"/>
<dbReference type="Gene3D" id="1.20.58.2220">
    <property type="entry name" value="Formin, FH2 domain"/>
    <property type="match status" value="1"/>
</dbReference>
<feature type="compositionally biased region" description="Pro residues" evidence="3">
    <location>
        <begin position="51"/>
        <end position="64"/>
    </location>
</feature>
<evidence type="ECO:0000313" key="8">
    <source>
        <dbReference type="Proteomes" id="UP000467841"/>
    </source>
</evidence>
<dbReference type="Pfam" id="PF02181">
    <property type="entry name" value="FH2"/>
    <property type="match status" value="1"/>
</dbReference>
<keyword evidence="4" id="KW-0472">Membrane</keyword>
<feature type="region of interest" description="Disordered" evidence="3">
    <location>
        <begin position="251"/>
        <end position="330"/>
    </location>
</feature>
<feature type="chain" id="PRO_5025364738" description="Formin-like protein" evidence="5">
    <location>
        <begin position="27"/>
        <end position="839"/>
    </location>
</feature>
<accession>A0A6D2L3B4</accession>
<dbReference type="PROSITE" id="PS51444">
    <property type="entry name" value="FH2"/>
    <property type="match status" value="1"/>
</dbReference>
<dbReference type="GO" id="GO:0051015">
    <property type="term" value="F:actin filament binding"/>
    <property type="evidence" value="ECO:0007669"/>
    <property type="project" value="InterPro"/>
</dbReference>
<keyword evidence="4" id="KW-1133">Transmembrane helix</keyword>
<dbReference type="InterPro" id="IPR015425">
    <property type="entry name" value="FH2_Formin"/>
</dbReference>
<keyword evidence="8" id="KW-1185">Reference proteome</keyword>
<evidence type="ECO:0000256" key="4">
    <source>
        <dbReference type="SAM" id="Phobius"/>
    </source>
</evidence>
<dbReference type="InterPro" id="IPR027643">
    <property type="entry name" value="Formin-like_plant"/>
</dbReference>
<feature type="compositionally biased region" description="Polar residues" evidence="3">
    <location>
        <begin position="311"/>
        <end position="322"/>
    </location>
</feature>
<evidence type="ECO:0000256" key="2">
    <source>
        <dbReference type="RuleBase" id="RU361260"/>
    </source>
</evidence>
<feature type="compositionally biased region" description="Polar residues" evidence="3">
    <location>
        <begin position="289"/>
        <end position="304"/>
    </location>
</feature>